<evidence type="ECO:0000313" key="2">
    <source>
        <dbReference type="EMBL" id="KAK6912786.1"/>
    </source>
</evidence>
<dbReference type="Pfam" id="PF03080">
    <property type="entry name" value="Neprosin"/>
    <property type="match status" value="1"/>
</dbReference>
<name>A0AAN8UJ93_9MAGN</name>
<dbReference type="InterPro" id="IPR053168">
    <property type="entry name" value="Glutamic_endopeptidase"/>
</dbReference>
<gene>
    <name evidence="2" type="ORF">RJ641_022387</name>
</gene>
<organism evidence="2 3">
    <name type="scientific">Dillenia turbinata</name>
    <dbReference type="NCBI Taxonomy" id="194707"/>
    <lineage>
        <taxon>Eukaryota</taxon>
        <taxon>Viridiplantae</taxon>
        <taxon>Streptophyta</taxon>
        <taxon>Embryophyta</taxon>
        <taxon>Tracheophyta</taxon>
        <taxon>Spermatophyta</taxon>
        <taxon>Magnoliopsida</taxon>
        <taxon>eudicotyledons</taxon>
        <taxon>Gunneridae</taxon>
        <taxon>Pentapetalae</taxon>
        <taxon>Dilleniales</taxon>
        <taxon>Dilleniaceae</taxon>
        <taxon>Dillenia</taxon>
    </lineage>
</organism>
<reference evidence="2 3" key="1">
    <citation type="submission" date="2023-12" db="EMBL/GenBank/DDBJ databases">
        <title>A high-quality genome assembly for Dillenia turbinata (Dilleniales).</title>
        <authorList>
            <person name="Chanderbali A."/>
        </authorList>
    </citation>
    <scope>NUCLEOTIDE SEQUENCE [LARGE SCALE GENOMIC DNA]</scope>
    <source>
        <strain evidence="2">LSX21</strain>
        <tissue evidence="2">Leaf</tissue>
    </source>
</reference>
<keyword evidence="3" id="KW-1185">Reference proteome</keyword>
<sequence length="406" mass="45504">METETSSYGSKLNGLVLESLTSEHKFSKIQRKIKHLNRHVMISIKSEDGDIIDCIDIRKQPAFDHPSLKNLTIQMTPSYDTTPQGASSTKMGKDYDSDVTITTQLWQKSGSCPKGAIPVRGVPTKYLVSRSYGRKGPAFSHRVTHSDDAGSSNLKQPNHSLAILLTAGYTYLGGKADIKVWNPRVESDDEYSTSRVTLKSGPYFHLESIESGWTVNPSVYGDRQTRFYEYWTADSSNKTGCFKLTCPGFVQTSNEIALGVAIYPISTFHGLPYQITVYIVKDLSTNNWWVQYGEKINIGYWPAELFRSVSHHAEGVDWGGEVYSSRVGTTPHTKTAMGSGNFPDPFGYSGSMIRMRIRDNSLFLKFPEWVSTFADEYRCFDVAYHGDYVVDPEFYFGGPGRNPICP</sequence>
<feature type="domain" description="Neprosin PEP catalytic" evidence="1">
    <location>
        <begin position="153"/>
        <end position="406"/>
    </location>
</feature>
<accession>A0AAN8UJ93</accession>
<dbReference type="PANTHER" id="PTHR31589:SF111">
    <property type="entry name" value="NEPROSIN DOMAIN-CONTAINING PROTEIN"/>
    <property type="match status" value="1"/>
</dbReference>
<dbReference type="EMBL" id="JBAMMX010000027">
    <property type="protein sequence ID" value="KAK6912786.1"/>
    <property type="molecule type" value="Genomic_DNA"/>
</dbReference>
<comment type="caution">
    <text evidence="2">The sequence shown here is derived from an EMBL/GenBank/DDBJ whole genome shotgun (WGS) entry which is preliminary data.</text>
</comment>
<evidence type="ECO:0000259" key="1">
    <source>
        <dbReference type="PROSITE" id="PS52045"/>
    </source>
</evidence>
<dbReference type="Gene3D" id="3.90.1320.10">
    <property type="entry name" value="Outer-capsid protein sigma 3, large lobe"/>
    <property type="match status" value="1"/>
</dbReference>
<dbReference type="InterPro" id="IPR004314">
    <property type="entry name" value="Neprosin"/>
</dbReference>
<dbReference type="Pfam" id="PF14365">
    <property type="entry name" value="Neprosin_AP"/>
    <property type="match status" value="1"/>
</dbReference>
<proteinExistence type="predicted"/>
<dbReference type="Proteomes" id="UP001370490">
    <property type="component" value="Unassembled WGS sequence"/>
</dbReference>
<dbReference type="InterPro" id="IPR025521">
    <property type="entry name" value="Neprosin_propep"/>
</dbReference>
<protein>
    <submittedName>
        <fullName evidence="2">Neprosin</fullName>
    </submittedName>
</protein>
<dbReference type="AlphaFoldDB" id="A0AAN8UJ93"/>
<evidence type="ECO:0000313" key="3">
    <source>
        <dbReference type="Proteomes" id="UP001370490"/>
    </source>
</evidence>
<dbReference type="PANTHER" id="PTHR31589">
    <property type="entry name" value="PROTEIN, PUTATIVE (DUF239)-RELATED-RELATED"/>
    <property type="match status" value="1"/>
</dbReference>
<dbReference type="PROSITE" id="PS52045">
    <property type="entry name" value="NEPROSIN_PEP_CD"/>
    <property type="match status" value="1"/>
</dbReference>